<evidence type="ECO:0000313" key="2">
    <source>
        <dbReference type="EMBL" id="MFD1190425.1"/>
    </source>
</evidence>
<organism evidence="2 3">
    <name type="scientific">Phenylobacterium conjunctum</name>
    <dbReference type="NCBI Taxonomy" id="1298959"/>
    <lineage>
        <taxon>Bacteria</taxon>
        <taxon>Pseudomonadati</taxon>
        <taxon>Pseudomonadota</taxon>
        <taxon>Alphaproteobacteria</taxon>
        <taxon>Caulobacterales</taxon>
        <taxon>Caulobacteraceae</taxon>
        <taxon>Phenylobacterium</taxon>
    </lineage>
</organism>
<reference evidence="3" key="1">
    <citation type="journal article" date="2019" name="Int. J. Syst. Evol. Microbiol.">
        <title>The Global Catalogue of Microorganisms (GCM) 10K type strain sequencing project: providing services to taxonomists for standard genome sequencing and annotation.</title>
        <authorList>
            <consortium name="The Broad Institute Genomics Platform"/>
            <consortium name="The Broad Institute Genome Sequencing Center for Infectious Disease"/>
            <person name="Wu L."/>
            <person name="Ma J."/>
        </authorList>
    </citation>
    <scope>NUCLEOTIDE SEQUENCE [LARGE SCALE GENOMIC DNA]</scope>
    <source>
        <strain evidence="3">CCUG 55074</strain>
    </source>
</reference>
<dbReference type="EMBL" id="JBHTLQ010000012">
    <property type="protein sequence ID" value="MFD1190425.1"/>
    <property type="molecule type" value="Genomic_DNA"/>
</dbReference>
<evidence type="ECO:0000313" key="3">
    <source>
        <dbReference type="Proteomes" id="UP001597216"/>
    </source>
</evidence>
<evidence type="ECO:0008006" key="4">
    <source>
        <dbReference type="Google" id="ProtNLM"/>
    </source>
</evidence>
<sequence>MLRPIALAAAALLTLTACVKQTRPPGEAGVCYHVQPQRDGSLKYNKLPSAQPDLEHCAAALEAMRMKFLALGGNQTEIYGAYQGNFLFLQREGIFTAPSLEEHRYLALVRSGDGRLVIPGAMPQE</sequence>
<keyword evidence="3" id="KW-1185">Reference proteome</keyword>
<protein>
    <recommendedName>
        <fullName evidence="4">Lipoprotein</fullName>
    </recommendedName>
</protein>
<evidence type="ECO:0000256" key="1">
    <source>
        <dbReference type="SAM" id="SignalP"/>
    </source>
</evidence>
<dbReference type="RefSeq" id="WP_377353160.1">
    <property type="nucleotide sequence ID" value="NZ_JBHTLQ010000012.1"/>
</dbReference>
<feature type="chain" id="PRO_5047108644" description="Lipoprotein" evidence="1">
    <location>
        <begin position="20"/>
        <end position="125"/>
    </location>
</feature>
<feature type="signal peptide" evidence="1">
    <location>
        <begin position="1"/>
        <end position="19"/>
    </location>
</feature>
<gene>
    <name evidence="2" type="ORF">ACFQ27_07520</name>
</gene>
<name>A0ABW3T0K6_9CAUL</name>
<comment type="caution">
    <text evidence="2">The sequence shown here is derived from an EMBL/GenBank/DDBJ whole genome shotgun (WGS) entry which is preliminary data.</text>
</comment>
<dbReference type="PROSITE" id="PS51257">
    <property type="entry name" value="PROKAR_LIPOPROTEIN"/>
    <property type="match status" value="1"/>
</dbReference>
<keyword evidence="1" id="KW-0732">Signal</keyword>
<dbReference type="Proteomes" id="UP001597216">
    <property type="component" value="Unassembled WGS sequence"/>
</dbReference>
<accession>A0ABW3T0K6</accession>
<proteinExistence type="predicted"/>